<keyword evidence="2" id="KW-1185">Reference proteome</keyword>
<reference evidence="1 2" key="1">
    <citation type="submission" date="2019-03" db="EMBL/GenBank/DDBJ databases">
        <title>First draft genome of Liparis tanakae, snailfish: a comprehensive survey of snailfish specific genes.</title>
        <authorList>
            <person name="Kim W."/>
            <person name="Song I."/>
            <person name="Jeong J.-H."/>
            <person name="Kim D."/>
            <person name="Kim S."/>
            <person name="Ryu S."/>
            <person name="Song J.Y."/>
            <person name="Lee S.K."/>
        </authorList>
    </citation>
    <scope>NUCLEOTIDE SEQUENCE [LARGE SCALE GENOMIC DNA]</scope>
    <source>
        <tissue evidence="1">Muscle</tissue>
    </source>
</reference>
<protein>
    <submittedName>
        <fullName evidence="1">Uncharacterized protein</fullName>
    </submittedName>
</protein>
<sequence length="106" mass="11979">MVVVVVPCQPDELLLSAVCHSDTENGEVRQTGDGRCALAYIWLRVSLYLAAELHRLLLQDNLIDGPPEEIDGGFRMASRRDALEDGRLSRRHHHVRRVLSEVISQH</sequence>
<proteinExistence type="predicted"/>
<gene>
    <name evidence="1" type="ORF">EYF80_016779</name>
</gene>
<dbReference type="Proteomes" id="UP000314294">
    <property type="component" value="Unassembled WGS sequence"/>
</dbReference>
<accession>A0A4Z2I4J6</accession>
<comment type="caution">
    <text evidence="1">The sequence shown here is derived from an EMBL/GenBank/DDBJ whole genome shotgun (WGS) entry which is preliminary data.</text>
</comment>
<dbReference type="AlphaFoldDB" id="A0A4Z2I4J6"/>
<evidence type="ECO:0000313" key="1">
    <source>
        <dbReference type="EMBL" id="TNN72989.1"/>
    </source>
</evidence>
<evidence type="ECO:0000313" key="2">
    <source>
        <dbReference type="Proteomes" id="UP000314294"/>
    </source>
</evidence>
<dbReference type="EMBL" id="SRLO01000130">
    <property type="protein sequence ID" value="TNN72989.1"/>
    <property type="molecule type" value="Genomic_DNA"/>
</dbReference>
<name>A0A4Z2I4J6_9TELE</name>
<organism evidence="1 2">
    <name type="scientific">Liparis tanakae</name>
    <name type="common">Tanaka's snailfish</name>
    <dbReference type="NCBI Taxonomy" id="230148"/>
    <lineage>
        <taxon>Eukaryota</taxon>
        <taxon>Metazoa</taxon>
        <taxon>Chordata</taxon>
        <taxon>Craniata</taxon>
        <taxon>Vertebrata</taxon>
        <taxon>Euteleostomi</taxon>
        <taxon>Actinopterygii</taxon>
        <taxon>Neopterygii</taxon>
        <taxon>Teleostei</taxon>
        <taxon>Neoteleostei</taxon>
        <taxon>Acanthomorphata</taxon>
        <taxon>Eupercaria</taxon>
        <taxon>Perciformes</taxon>
        <taxon>Cottioidei</taxon>
        <taxon>Cottales</taxon>
        <taxon>Liparidae</taxon>
        <taxon>Liparis</taxon>
    </lineage>
</organism>